<sequence length="34" mass="3855">MLLPCGDWSGKKTRETSRFIGLLGSLLFVRMPML</sequence>
<proteinExistence type="evidence at transcript level"/>
<organism evidence="1">
    <name type="scientific">Picea sitchensis</name>
    <name type="common">Sitka spruce</name>
    <name type="synonym">Pinus sitchensis</name>
    <dbReference type="NCBI Taxonomy" id="3332"/>
    <lineage>
        <taxon>Eukaryota</taxon>
        <taxon>Viridiplantae</taxon>
        <taxon>Streptophyta</taxon>
        <taxon>Embryophyta</taxon>
        <taxon>Tracheophyta</taxon>
        <taxon>Spermatophyta</taxon>
        <taxon>Pinopsida</taxon>
        <taxon>Pinidae</taxon>
        <taxon>Conifers I</taxon>
        <taxon>Pinales</taxon>
        <taxon>Pinaceae</taxon>
        <taxon>Picea</taxon>
    </lineage>
</organism>
<reference evidence="1" key="1">
    <citation type="journal article" date="2008" name="BMC Genomics">
        <title>A conifer genomics resource of 200,000 spruce (Picea spp.) ESTs and 6,464 high-quality, sequence-finished full-length cDNAs for Sitka spruce (Picea sitchensis).</title>
        <authorList>
            <person name="Ralph S.G."/>
            <person name="Chun H.J."/>
            <person name="Kolosova N."/>
            <person name="Cooper D."/>
            <person name="Oddy C."/>
            <person name="Ritland C.E."/>
            <person name="Kirkpatrick R."/>
            <person name="Moore R."/>
            <person name="Barber S."/>
            <person name="Holt R.A."/>
            <person name="Jones S.J."/>
            <person name="Marra M.A."/>
            <person name="Douglas C.J."/>
            <person name="Ritland K."/>
            <person name="Bohlmann J."/>
        </authorList>
    </citation>
    <scope>NUCLEOTIDE SEQUENCE</scope>
    <source>
        <tissue evidence="1">Green portion of the leader tissue</tissue>
    </source>
</reference>
<dbReference type="EMBL" id="EF082223">
    <property type="protein sequence ID" value="ABK21596.1"/>
    <property type="molecule type" value="mRNA"/>
</dbReference>
<name>A9NLT5_PICSI</name>
<protein>
    <submittedName>
        <fullName evidence="1">Uncharacterized protein</fullName>
    </submittedName>
</protein>
<dbReference type="AlphaFoldDB" id="A9NLT5"/>
<evidence type="ECO:0000313" key="1">
    <source>
        <dbReference type="EMBL" id="ABK21596.1"/>
    </source>
</evidence>
<accession>A9NLT5</accession>